<accession>A0ABT8IMJ6</accession>
<keyword evidence="11" id="KW-1185">Reference proteome</keyword>
<dbReference type="Proteomes" id="UP001174196">
    <property type="component" value="Unassembled WGS sequence"/>
</dbReference>
<proteinExistence type="inferred from homology"/>
<keyword evidence="7 8" id="KW-0472">Membrane</keyword>
<keyword evidence="5 9" id="KW-0812">Transmembrane</keyword>
<gene>
    <name evidence="10" type="ORF">NWF35_07580</name>
</gene>
<dbReference type="PANTHER" id="PTHR34295">
    <property type="entry name" value="BIOTIN TRANSPORTER BIOY"/>
    <property type="match status" value="1"/>
</dbReference>
<dbReference type="PANTHER" id="PTHR34295:SF4">
    <property type="entry name" value="BIOTIN TRANSPORTER BIOY-RELATED"/>
    <property type="match status" value="1"/>
</dbReference>
<evidence type="ECO:0000256" key="9">
    <source>
        <dbReference type="SAM" id="Phobius"/>
    </source>
</evidence>
<comment type="subcellular location">
    <subcellularLocation>
        <location evidence="1 8">Cell membrane</location>
        <topology evidence="1 8">Multi-pass membrane protein</topology>
    </subcellularLocation>
</comment>
<evidence type="ECO:0000256" key="1">
    <source>
        <dbReference type="ARBA" id="ARBA00004651"/>
    </source>
</evidence>
<feature type="transmembrane region" description="Helical" evidence="9">
    <location>
        <begin position="117"/>
        <end position="140"/>
    </location>
</feature>
<evidence type="ECO:0000256" key="7">
    <source>
        <dbReference type="ARBA" id="ARBA00023136"/>
    </source>
</evidence>
<evidence type="ECO:0000256" key="2">
    <source>
        <dbReference type="ARBA" id="ARBA00010692"/>
    </source>
</evidence>
<evidence type="ECO:0000256" key="4">
    <source>
        <dbReference type="ARBA" id="ARBA00022475"/>
    </source>
</evidence>
<dbReference type="Gene3D" id="1.10.1760.20">
    <property type="match status" value="1"/>
</dbReference>
<feature type="transmembrane region" description="Helical" evidence="9">
    <location>
        <begin position="34"/>
        <end position="52"/>
    </location>
</feature>
<evidence type="ECO:0000313" key="10">
    <source>
        <dbReference type="EMBL" id="MDN4593761.1"/>
    </source>
</evidence>
<comment type="caution">
    <text evidence="10">The sequence shown here is derived from an EMBL/GenBank/DDBJ whole genome shotgun (WGS) entry which is preliminary data.</text>
</comment>
<dbReference type="Pfam" id="PF02632">
    <property type="entry name" value="BioY"/>
    <property type="match status" value="1"/>
</dbReference>
<feature type="transmembrane region" description="Helical" evidence="9">
    <location>
        <begin position="59"/>
        <end position="81"/>
    </location>
</feature>
<evidence type="ECO:0000313" key="11">
    <source>
        <dbReference type="Proteomes" id="UP001174196"/>
    </source>
</evidence>
<evidence type="ECO:0000256" key="5">
    <source>
        <dbReference type="ARBA" id="ARBA00022692"/>
    </source>
</evidence>
<comment type="similarity">
    <text evidence="2 8">Belongs to the BioY family.</text>
</comment>
<sequence length="184" mass="19180">MSKRVLTVRNMVLAAMFAALLAIGGQIRIPLEPVPITLQTLVVMLTGSILGARIGAISMIVFILLVAFGAPILSGGAGGLGALLGPTGGYVLSWPLAVWVIGWLTERAPKLRVWNLTLIHLLGGVLLVYAAGVTWLAYVAGLGWKVAVLQGALPFIAGDVAKAVVASIVTLGVIRAYPAIRPRK</sequence>
<protein>
    <recommendedName>
        <fullName evidence="8">Biotin transporter</fullName>
    </recommendedName>
</protein>
<reference evidence="10" key="1">
    <citation type="submission" date="2022-08" db="EMBL/GenBank/DDBJ databases">
        <title>Polycladomyces zharkentsis sp. nov., a novel thermophilic CMC and starch-degrading bacterium isolated from a geothermal spring in Kazakhstan.</title>
        <authorList>
            <person name="Mashzhan A."/>
            <person name="Kistaubaeva A."/>
            <person name="Javier-Lopez R."/>
            <person name="Birkeland N.-K."/>
        </authorList>
    </citation>
    <scope>NUCLEOTIDE SEQUENCE</scope>
    <source>
        <strain evidence="10">KSR 13</strain>
    </source>
</reference>
<name>A0ABT8IMJ6_9BACL</name>
<dbReference type="EMBL" id="JANRHH010000031">
    <property type="protein sequence ID" value="MDN4593761.1"/>
    <property type="molecule type" value="Genomic_DNA"/>
</dbReference>
<evidence type="ECO:0000256" key="8">
    <source>
        <dbReference type="PIRNR" id="PIRNR016661"/>
    </source>
</evidence>
<dbReference type="InterPro" id="IPR003784">
    <property type="entry name" value="BioY"/>
</dbReference>
<feature type="transmembrane region" description="Helical" evidence="9">
    <location>
        <begin position="152"/>
        <end position="174"/>
    </location>
</feature>
<keyword evidence="3 8" id="KW-0813">Transport</keyword>
<keyword evidence="6 9" id="KW-1133">Transmembrane helix</keyword>
<organism evidence="10 11">
    <name type="scientific">Polycladomyces subterraneus</name>
    <dbReference type="NCBI Taxonomy" id="1016997"/>
    <lineage>
        <taxon>Bacteria</taxon>
        <taxon>Bacillati</taxon>
        <taxon>Bacillota</taxon>
        <taxon>Bacilli</taxon>
        <taxon>Bacillales</taxon>
        <taxon>Thermoactinomycetaceae</taxon>
        <taxon>Polycladomyces</taxon>
    </lineage>
</organism>
<evidence type="ECO:0000256" key="6">
    <source>
        <dbReference type="ARBA" id="ARBA00022989"/>
    </source>
</evidence>
<dbReference type="PIRSF" id="PIRSF016661">
    <property type="entry name" value="BioY"/>
    <property type="match status" value="1"/>
</dbReference>
<evidence type="ECO:0000256" key="3">
    <source>
        <dbReference type="ARBA" id="ARBA00022448"/>
    </source>
</evidence>
<keyword evidence="4 8" id="KW-1003">Cell membrane</keyword>
<feature type="transmembrane region" description="Helical" evidence="9">
    <location>
        <begin position="87"/>
        <end position="105"/>
    </location>
</feature>
<dbReference type="RefSeq" id="WP_301238447.1">
    <property type="nucleotide sequence ID" value="NZ_JANRHH010000031.1"/>
</dbReference>